<feature type="domain" description="GntR C-terminal" evidence="4">
    <location>
        <begin position="1"/>
        <end position="111"/>
    </location>
</feature>
<accession>X0X8S9</accession>
<evidence type="ECO:0000256" key="3">
    <source>
        <dbReference type="ARBA" id="ARBA00023163"/>
    </source>
</evidence>
<proteinExistence type="predicted"/>
<dbReference type="PANTHER" id="PTHR43537:SF5">
    <property type="entry name" value="UXU OPERON TRANSCRIPTIONAL REGULATOR"/>
    <property type="match status" value="1"/>
</dbReference>
<keyword evidence="2" id="KW-0238">DNA-binding</keyword>
<dbReference type="EMBL" id="BARS01040192">
    <property type="protein sequence ID" value="GAG33053.1"/>
    <property type="molecule type" value="Genomic_DNA"/>
</dbReference>
<reference evidence="5" key="1">
    <citation type="journal article" date="2014" name="Front. Microbiol.">
        <title>High frequency of phylogenetically diverse reductive dehalogenase-homologous genes in deep subseafloor sedimentary metagenomes.</title>
        <authorList>
            <person name="Kawai M."/>
            <person name="Futagami T."/>
            <person name="Toyoda A."/>
            <person name="Takaki Y."/>
            <person name="Nishi S."/>
            <person name="Hori S."/>
            <person name="Arai W."/>
            <person name="Tsubouchi T."/>
            <person name="Morono Y."/>
            <person name="Uchiyama I."/>
            <person name="Ito T."/>
            <person name="Fujiyama A."/>
            <person name="Inagaki F."/>
            <person name="Takami H."/>
        </authorList>
    </citation>
    <scope>NUCLEOTIDE SEQUENCE</scope>
    <source>
        <strain evidence="5">Expedition CK06-06</strain>
    </source>
</reference>
<organism evidence="5">
    <name type="scientific">marine sediment metagenome</name>
    <dbReference type="NCBI Taxonomy" id="412755"/>
    <lineage>
        <taxon>unclassified sequences</taxon>
        <taxon>metagenomes</taxon>
        <taxon>ecological metagenomes</taxon>
    </lineage>
</organism>
<evidence type="ECO:0000256" key="2">
    <source>
        <dbReference type="ARBA" id="ARBA00023125"/>
    </source>
</evidence>
<keyword evidence="3" id="KW-0804">Transcription</keyword>
<protein>
    <recommendedName>
        <fullName evidence="4">GntR C-terminal domain-containing protein</fullName>
    </recommendedName>
</protein>
<dbReference type="SUPFAM" id="SSF48008">
    <property type="entry name" value="GntR ligand-binding domain-like"/>
    <property type="match status" value="1"/>
</dbReference>
<sequence length="120" mass="14094">AAKKASQEDIDAICDSLNKMEEAMNNIPKMMELDREFHMNIARAAHNNLLFSMMTYLSNLLKERLWVNMKEKTWNLPGYPQKYLKEHTEIFNAIKNKDSKNARKQAYHHLAGVEKDLLRD</sequence>
<feature type="non-terminal residue" evidence="5">
    <location>
        <position position="1"/>
    </location>
</feature>
<evidence type="ECO:0000256" key="1">
    <source>
        <dbReference type="ARBA" id="ARBA00023015"/>
    </source>
</evidence>
<dbReference type="Pfam" id="PF07729">
    <property type="entry name" value="FCD"/>
    <property type="match status" value="1"/>
</dbReference>
<dbReference type="GO" id="GO:0003677">
    <property type="term" value="F:DNA binding"/>
    <property type="evidence" value="ECO:0007669"/>
    <property type="project" value="UniProtKB-KW"/>
</dbReference>
<name>X0X8S9_9ZZZZ</name>
<dbReference type="InterPro" id="IPR011711">
    <property type="entry name" value="GntR_C"/>
</dbReference>
<dbReference type="Gene3D" id="1.20.120.530">
    <property type="entry name" value="GntR ligand-binding domain-like"/>
    <property type="match status" value="1"/>
</dbReference>
<evidence type="ECO:0000259" key="4">
    <source>
        <dbReference type="Pfam" id="PF07729"/>
    </source>
</evidence>
<gene>
    <name evidence="5" type="ORF">S01H1_61311</name>
</gene>
<comment type="caution">
    <text evidence="5">The sequence shown here is derived from an EMBL/GenBank/DDBJ whole genome shotgun (WGS) entry which is preliminary data.</text>
</comment>
<dbReference type="PANTHER" id="PTHR43537">
    <property type="entry name" value="TRANSCRIPTIONAL REGULATOR, GNTR FAMILY"/>
    <property type="match status" value="1"/>
</dbReference>
<evidence type="ECO:0000313" key="5">
    <source>
        <dbReference type="EMBL" id="GAG33053.1"/>
    </source>
</evidence>
<keyword evidence="1" id="KW-0805">Transcription regulation</keyword>
<dbReference type="InterPro" id="IPR008920">
    <property type="entry name" value="TF_FadR/GntR_C"/>
</dbReference>
<dbReference type="AlphaFoldDB" id="X0X8S9"/>